<feature type="transmembrane region" description="Helical" evidence="5">
    <location>
        <begin position="384"/>
        <end position="402"/>
    </location>
</feature>
<sequence length="872" mass="94913">MNAARPSYVSGVAALYFFSGGIGLAYQVLWARMLSLQFGVSIFGVVVTAAAFMLGLGMGALLGGHIGRGRRHPLRLFALIEILIAVYALLLPMVLRGVDDVVMWLASDSLGFWYALQLSAALLLITLPATLMGVGFPLILKAVQHTPLSLARLYGLNTCGAAVGALLPLVLLPALGWVAGVWLVATAGMVVAVAAWALSRQAQTETVITTEPVSWRSVPPFTLLAYAGVGAAALMLEVGWTRLFGMLLLRTEYVMAVILAVFLLGIGLGSLVARRLNGRIWFDVLPVAAALFALLSLWAIPALAGWAERSDFDSLAAAMWAQGLAIALLTLPVTLLLGAWLPLLSARFGRNKALGAMLYGANSIGAAAGALLAGFVLVPWLGTTGAVVAAALLLFFAGMAWAARHSWLALPLLLGLAWPVWHLPAVNQLLPHTQGGSRDLFVHEDALSITHVIERADGQRLLLADLQRMDASSDPLAVVSQQNQVRLALLLHPDPKQVLFLGLGTGISAAASLPYPGLERTAVELSQGAIAAARHWFAPVNDNISDNMNIVRDDARRFLQTAPDSYDVIIGDLFHPDLVGRSALLSLQQFKRARLRLKPGGVFVQWLALNQFDADSLQVVLRTFQRVFPRAVLFVDGFRLALVGGQDWRLSARLVQHNLARLAPAARSEATGGEGVWSWLGRYWGPIRPSEGALQSEWAPVIEYHLPRARYRGEMDVVALVEWLLRQRPHLAEAGQALRIADDEVDAFERGYAATELALRAWVAELKGDVRQAQRLLRLAYQANPRDRWVSGALADRMYAGLQAMSSQAADRRRALEAILFVRPDHADALRELWRLERVQGNMERAAEYRHMLRRYSPLDAALEQISESDRG</sequence>
<feature type="transmembrane region" description="Helical" evidence="5">
    <location>
        <begin position="320"/>
        <end position="344"/>
    </location>
</feature>
<evidence type="ECO:0000259" key="6">
    <source>
        <dbReference type="PROSITE" id="PS51006"/>
    </source>
</evidence>
<feature type="transmembrane region" description="Helical" evidence="5">
    <location>
        <begin position="356"/>
        <end position="378"/>
    </location>
</feature>
<feature type="transmembrane region" description="Helical" evidence="5">
    <location>
        <begin position="38"/>
        <end position="62"/>
    </location>
</feature>
<feature type="domain" description="PABS" evidence="6">
    <location>
        <begin position="419"/>
        <end position="657"/>
    </location>
</feature>
<dbReference type="Proteomes" id="UP000055136">
    <property type="component" value="Chromosome"/>
</dbReference>
<accession>A0A0S2THQ1</accession>
<dbReference type="AlphaFoldDB" id="A0A0S2THQ1"/>
<dbReference type="KEGG" id="tee:Tel_00490"/>
<feature type="transmembrane region" description="Helical" evidence="5">
    <location>
        <begin position="280"/>
        <end position="300"/>
    </location>
</feature>
<keyword evidence="2 4" id="KW-0808">Transferase</keyword>
<dbReference type="GO" id="GO:0006596">
    <property type="term" value="P:polyamine biosynthetic process"/>
    <property type="evidence" value="ECO:0007669"/>
    <property type="project" value="UniProtKB-UniRule"/>
</dbReference>
<dbReference type="Pfam" id="PF01564">
    <property type="entry name" value="Spermine_synth"/>
    <property type="match status" value="1"/>
</dbReference>
<dbReference type="SUPFAM" id="SSF53335">
    <property type="entry name" value="S-adenosyl-L-methionine-dependent methyltransferases"/>
    <property type="match status" value="1"/>
</dbReference>
<evidence type="ECO:0000256" key="3">
    <source>
        <dbReference type="ARBA" id="ARBA00023115"/>
    </source>
</evidence>
<evidence type="ECO:0000313" key="7">
    <source>
        <dbReference type="EMBL" id="ALP54674.1"/>
    </source>
</evidence>
<protein>
    <recommendedName>
        <fullName evidence="6">PABS domain-containing protein</fullName>
    </recommendedName>
</protein>
<keyword evidence="3 4" id="KW-0620">Polyamine biosynthesis</keyword>
<feature type="transmembrane region" description="Helical" evidence="5">
    <location>
        <begin position="74"/>
        <end position="95"/>
    </location>
</feature>
<proteinExistence type="inferred from homology"/>
<dbReference type="PANTHER" id="PTHR43317">
    <property type="entry name" value="THERMOSPERMINE SYNTHASE ACAULIS5"/>
    <property type="match status" value="1"/>
</dbReference>
<dbReference type="CDD" id="cd02440">
    <property type="entry name" value="AdoMet_MTases"/>
    <property type="match status" value="1"/>
</dbReference>
<feature type="transmembrane region" description="Helical" evidence="5">
    <location>
        <begin position="7"/>
        <end position="26"/>
    </location>
</feature>
<reference evidence="7" key="1">
    <citation type="submission" date="2015-10" db="EMBL/GenBank/DDBJ databases">
        <title>Description of Candidatus Tenderia electrophaga gen. nov, sp. nov., an Uncultivated Electroautotroph from a Biocathode Enrichment.</title>
        <authorList>
            <person name="Eddie B.J."/>
            <person name="Malanoski A.P."/>
            <person name="Wang Z."/>
            <person name="Hall R.J."/>
            <person name="Oh S.D."/>
            <person name="Heiner C."/>
            <person name="Lin B."/>
            <person name="Strycharz-Glaven S.M."/>
        </authorList>
    </citation>
    <scope>NUCLEOTIDE SEQUENCE [LARGE SCALE GENOMIC DNA]</scope>
    <source>
        <strain evidence="7">NRL1</strain>
    </source>
</reference>
<keyword evidence="8" id="KW-1185">Reference proteome</keyword>
<feature type="transmembrane region" description="Helical" evidence="5">
    <location>
        <begin position="115"/>
        <end position="139"/>
    </location>
</feature>
<dbReference type="InterPro" id="IPR029063">
    <property type="entry name" value="SAM-dependent_MTases_sf"/>
</dbReference>
<gene>
    <name evidence="7" type="ORF">Tel_00490</name>
</gene>
<feature type="transmembrane region" description="Helical" evidence="5">
    <location>
        <begin position="407"/>
        <end position="424"/>
    </location>
</feature>
<keyword evidence="5" id="KW-0472">Membrane</keyword>
<evidence type="ECO:0000313" key="8">
    <source>
        <dbReference type="Proteomes" id="UP000055136"/>
    </source>
</evidence>
<evidence type="ECO:0000256" key="5">
    <source>
        <dbReference type="SAM" id="Phobius"/>
    </source>
</evidence>
<feature type="transmembrane region" description="Helical" evidence="5">
    <location>
        <begin position="218"/>
        <end position="241"/>
    </location>
</feature>
<dbReference type="EMBL" id="CP013099">
    <property type="protein sequence ID" value="ALP54674.1"/>
    <property type="molecule type" value="Genomic_DNA"/>
</dbReference>
<dbReference type="NCBIfam" id="NF037959">
    <property type="entry name" value="MFS_SpdSyn"/>
    <property type="match status" value="1"/>
</dbReference>
<dbReference type="Gene3D" id="3.40.50.150">
    <property type="entry name" value="Vaccinia Virus protein VP39"/>
    <property type="match status" value="1"/>
</dbReference>
<keyword evidence="5" id="KW-0812">Transmembrane</keyword>
<dbReference type="PANTHER" id="PTHR43317:SF1">
    <property type="entry name" value="THERMOSPERMINE SYNTHASE ACAULIS5"/>
    <property type="match status" value="1"/>
</dbReference>
<dbReference type="GO" id="GO:0016740">
    <property type="term" value="F:transferase activity"/>
    <property type="evidence" value="ECO:0007669"/>
    <property type="project" value="UniProtKB-UniRule"/>
</dbReference>
<feature type="transmembrane region" description="Helical" evidence="5">
    <location>
        <begin position="177"/>
        <end position="198"/>
    </location>
</feature>
<feature type="active site" description="Proton acceptor" evidence="4">
    <location>
        <position position="572"/>
    </location>
</feature>
<dbReference type="InterPro" id="IPR030374">
    <property type="entry name" value="PABS"/>
</dbReference>
<feature type="transmembrane region" description="Helical" evidence="5">
    <location>
        <begin position="151"/>
        <end position="171"/>
    </location>
</feature>
<keyword evidence="5" id="KW-1133">Transmembrane helix</keyword>
<dbReference type="PROSITE" id="PS51006">
    <property type="entry name" value="PABS_2"/>
    <property type="match status" value="1"/>
</dbReference>
<evidence type="ECO:0000256" key="2">
    <source>
        <dbReference type="ARBA" id="ARBA00022679"/>
    </source>
</evidence>
<comment type="similarity">
    <text evidence="1">Belongs to the spermidine/spermine synthase family.</text>
</comment>
<feature type="transmembrane region" description="Helical" evidence="5">
    <location>
        <begin position="253"/>
        <end position="273"/>
    </location>
</feature>
<name>A0A0S2THQ1_9GAMM</name>
<evidence type="ECO:0000256" key="4">
    <source>
        <dbReference type="PROSITE-ProRule" id="PRU00354"/>
    </source>
</evidence>
<organism evidence="7 8">
    <name type="scientific">Candidatus Tenderia electrophaga</name>
    <dbReference type="NCBI Taxonomy" id="1748243"/>
    <lineage>
        <taxon>Bacteria</taxon>
        <taxon>Pseudomonadati</taxon>
        <taxon>Pseudomonadota</taxon>
        <taxon>Gammaproteobacteria</taxon>
        <taxon>Candidatus Tenderiales</taxon>
        <taxon>Candidatus Tenderiaceae</taxon>
        <taxon>Candidatus Tenderia</taxon>
    </lineage>
</organism>
<dbReference type="STRING" id="1748243.Tel_00490"/>
<evidence type="ECO:0000256" key="1">
    <source>
        <dbReference type="ARBA" id="ARBA00007867"/>
    </source>
</evidence>